<reference evidence="7" key="1">
    <citation type="submission" date="2014-05" db="EMBL/GenBank/DDBJ databases">
        <title>The transcriptome of the halophilic microalga Tetraselmis sp. GSL018 isolated from the Great Salt Lake, Utah.</title>
        <authorList>
            <person name="Jinkerson R.E."/>
            <person name="D'Adamo S."/>
            <person name="Posewitz M.C."/>
        </authorList>
    </citation>
    <scope>NUCLEOTIDE SEQUENCE</scope>
    <source>
        <strain evidence="7">GSL018</strain>
    </source>
</reference>
<organism evidence="7">
    <name type="scientific">Tetraselmis sp. GSL018</name>
    <dbReference type="NCBI Taxonomy" id="582737"/>
    <lineage>
        <taxon>Eukaryota</taxon>
        <taxon>Viridiplantae</taxon>
        <taxon>Chlorophyta</taxon>
        <taxon>core chlorophytes</taxon>
        <taxon>Chlorodendrophyceae</taxon>
        <taxon>Chlorodendrales</taxon>
        <taxon>Chlorodendraceae</taxon>
        <taxon>Tetraselmis</taxon>
    </lineage>
</organism>
<feature type="transmembrane region" description="Helical" evidence="5">
    <location>
        <begin position="177"/>
        <end position="193"/>
    </location>
</feature>
<evidence type="ECO:0000256" key="2">
    <source>
        <dbReference type="ARBA" id="ARBA00022692"/>
    </source>
</evidence>
<feature type="transmembrane region" description="Helical" evidence="5">
    <location>
        <begin position="85"/>
        <end position="106"/>
    </location>
</feature>
<keyword evidence="5" id="KW-0645">Protease</keyword>
<keyword evidence="5" id="KW-0914">Notch signaling pathway</keyword>
<dbReference type="EC" id="3.4.23.-" evidence="5"/>
<sequence length="393" mass="42873">MSENGNTDREHAAPTQFSQKGITESLGEQVTGIVTPVSLCMALTVALVRVLNPDGDSGTSAVAIATAFYREQEDDTTGEKLAGSVVNALIFISVIGGMTFVLFLLFKYKCYKFIFAYMGFAGFNIFFFLTGTLLIKLWQTFHLPLDAISFCYVIYNFAVVGMLSLFFLPVPITMKQGYLIVTGVVVAYIFTLVPEWTTWVMLVAMALYDLCAVLIPGGPLKVLVDLAIERNEEIPALVYESRPVRPGVAPGQWSSRRRAGNRQPEPAAENSEVPAHGSPRPLPADLRPLRMKCAWKRLPSPSPGSLSAERLAKPPNPSQQAAGVGAALCCDAAGVMISRCGWFGTRIASVSFRSLPAPPASLARSESRALHSLHCHSRPQSPHWQGLVVLRWR</sequence>
<feature type="region of interest" description="Disordered" evidence="6">
    <location>
        <begin position="245"/>
        <end position="281"/>
    </location>
</feature>
<dbReference type="PANTHER" id="PTHR10202:SF13">
    <property type="entry name" value="PRESENILIN HOMOLOG"/>
    <property type="match status" value="1"/>
</dbReference>
<protein>
    <recommendedName>
        <fullName evidence="5">Presenilin</fullName>
        <ecNumber evidence="5">3.4.23.-</ecNumber>
    </recommendedName>
</protein>
<keyword evidence="5" id="KW-0378">Hydrolase</keyword>
<dbReference type="Pfam" id="PF01080">
    <property type="entry name" value="Presenilin"/>
    <property type="match status" value="1"/>
</dbReference>
<evidence type="ECO:0000256" key="5">
    <source>
        <dbReference type="RuleBase" id="RU361148"/>
    </source>
</evidence>
<dbReference type="AlphaFoldDB" id="A0A061R1G5"/>
<dbReference type="InterPro" id="IPR006639">
    <property type="entry name" value="Preselin/SPP"/>
</dbReference>
<keyword evidence="5" id="KW-0256">Endoplasmic reticulum</keyword>
<evidence type="ECO:0000256" key="3">
    <source>
        <dbReference type="ARBA" id="ARBA00022989"/>
    </source>
</evidence>
<comment type="similarity">
    <text evidence="5">Belongs to the peptidase A22A family.</text>
</comment>
<dbReference type="SMART" id="SM00730">
    <property type="entry name" value="PSN"/>
    <property type="match status" value="1"/>
</dbReference>
<evidence type="ECO:0000313" key="7">
    <source>
        <dbReference type="EMBL" id="JAC64386.1"/>
    </source>
</evidence>
<feature type="transmembrane region" description="Helical" evidence="5">
    <location>
        <begin position="113"/>
        <end position="135"/>
    </location>
</feature>
<dbReference type="GO" id="GO:0000139">
    <property type="term" value="C:Golgi membrane"/>
    <property type="evidence" value="ECO:0007669"/>
    <property type="project" value="UniProtKB-SubCell"/>
</dbReference>
<evidence type="ECO:0000256" key="1">
    <source>
        <dbReference type="ARBA" id="ARBA00004127"/>
    </source>
</evidence>
<dbReference type="GO" id="GO:0070765">
    <property type="term" value="C:gamma-secretase complex"/>
    <property type="evidence" value="ECO:0007669"/>
    <property type="project" value="TreeGrafter"/>
</dbReference>
<dbReference type="GO" id="GO:0007219">
    <property type="term" value="P:Notch signaling pathway"/>
    <property type="evidence" value="ECO:0007669"/>
    <property type="project" value="UniProtKB-KW"/>
</dbReference>
<keyword evidence="3 5" id="KW-1133">Transmembrane helix</keyword>
<dbReference type="GO" id="GO:0016485">
    <property type="term" value="P:protein processing"/>
    <property type="evidence" value="ECO:0007669"/>
    <property type="project" value="InterPro"/>
</dbReference>
<dbReference type="InterPro" id="IPR001108">
    <property type="entry name" value="Peptidase_A22A"/>
</dbReference>
<dbReference type="GO" id="GO:0006509">
    <property type="term" value="P:membrane protein ectodomain proteolysis"/>
    <property type="evidence" value="ECO:0007669"/>
    <property type="project" value="TreeGrafter"/>
</dbReference>
<name>A0A061R1G5_9CHLO</name>
<dbReference type="EMBL" id="GBEZ01022455">
    <property type="protein sequence ID" value="JAC64386.1"/>
    <property type="molecule type" value="Transcribed_RNA"/>
</dbReference>
<comment type="domain">
    <text evidence="5">The PAL motif is required for normal active site conformation.</text>
</comment>
<dbReference type="GO" id="GO:0005789">
    <property type="term" value="C:endoplasmic reticulum membrane"/>
    <property type="evidence" value="ECO:0007669"/>
    <property type="project" value="UniProtKB-SubCell"/>
</dbReference>
<feature type="transmembrane region" description="Helical" evidence="5">
    <location>
        <begin position="30"/>
        <end position="51"/>
    </location>
</feature>
<comment type="function">
    <text evidence="5">Probable subunit of the gamma-secretase complex, an endoprotease complex that catalyzes the intramembrane cleavage of integral membrane proteins such as Notch receptors.</text>
</comment>
<keyword evidence="4 5" id="KW-0472">Membrane</keyword>
<evidence type="ECO:0000256" key="4">
    <source>
        <dbReference type="ARBA" id="ARBA00023136"/>
    </source>
</evidence>
<comment type="subcellular location">
    <subcellularLocation>
        <location evidence="1">Endomembrane system</location>
        <topology evidence="1">Multi-pass membrane protein</topology>
    </subcellularLocation>
    <subcellularLocation>
        <location evidence="5">Endoplasmic reticulum membrane</location>
        <topology evidence="5">Multi-pass membrane protein</topology>
    </subcellularLocation>
    <subcellularLocation>
        <location evidence="5">Golgi apparatus membrane</location>
        <topology evidence="5">Multi-pass membrane protein</topology>
    </subcellularLocation>
</comment>
<keyword evidence="2 5" id="KW-0812">Transmembrane</keyword>
<keyword evidence="5" id="KW-0333">Golgi apparatus</keyword>
<proteinExistence type="inferred from homology"/>
<feature type="transmembrane region" description="Helical" evidence="5">
    <location>
        <begin position="147"/>
        <end position="170"/>
    </location>
</feature>
<dbReference type="PRINTS" id="PR01072">
    <property type="entry name" value="PRESENILIN"/>
</dbReference>
<dbReference type="PANTHER" id="PTHR10202">
    <property type="entry name" value="PRESENILIN"/>
    <property type="match status" value="1"/>
</dbReference>
<accession>A0A061R1G5</accession>
<gene>
    <name evidence="7" type="primary">PS1</name>
    <name evidence="7" type="ORF">TSPGSL018_18416</name>
</gene>
<dbReference type="GO" id="GO:0042500">
    <property type="term" value="F:aspartic endopeptidase activity, intramembrane cleaving"/>
    <property type="evidence" value="ECO:0007669"/>
    <property type="project" value="InterPro"/>
</dbReference>
<comment type="subunit">
    <text evidence="5">Homodimer.</text>
</comment>
<evidence type="ECO:0000256" key="6">
    <source>
        <dbReference type="SAM" id="MobiDB-lite"/>
    </source>
</evidence>